<dbReference type="Proteomes" id="UP000002624">
    <property type="component" value="Unassembled WGS sequence"/>
</dbReference>
<evidence type="ECO:0000313" key="1">
    <source>
        <dbReference type="EMBL" id="EER42364.1"/>
    </source>
</evidence>
<evidence type="ECO:0000313" key="2">
    <source>
        <dbReference type="Proteomes" id="UP000002624"/>
    </source>
</evidence>
<dbReference type="EMBL" id="GG692422">
    <property type="protein sequence ID" value="EER42364.1"/>
    <property type="molecule type" value="Genomic_DNA"/>
</dbReference>
<reference evidence="2" key="1">
    <citation type="submission" date="2009-05" db="EMBL/GenBank/DDBJ databases">
        <title>The genome sequence of Ajellomyces capsulatus strain H143.</title>
        <authorList>
            <person name="Champion M."/>
            <person name="Cuomo C.A."/>
            <person name="Ma L.-J."/>
            <person name="Henn M.R."/>
            <person name="Sil A."/>
            <person name="Goldman B."/>
            <person name="Young S.K."/>
            <person name="Kodira C.D."/>
            <person name="Zeng Q."/>
            <person name="Koehrsen M."/>
            <person name="Alvarado L."/>
            <person name="Berlin A.M."/>
            <person name="Borenstein D."/>
            <person name="Chen Z."/>
            <person name="Engels R."/>
            <person name="Freedman E."/>
            <person name="Gellesch M."/>
            <person name="Goldberg J."/>
            <person name="Griggs A."/>
            <person name="Gujja S."/>
            <person name="Heiman D.I."/>
            <person name="Hepburn T.A."/>
            <person name="Howarth C."/>
            <person name="Jen D."/>
            <person name="Larson L."/>
            <person name="Lewis B."/>
            <person name="Mehta T."/>
            <person name="Park D."/>
            <person name="Pearson M."/>
            <person name="Roberts A."/>
            <person name="Saif S."/>
            <person name="Shea T.D."/>
            <person name="Shenoy N."/>
            <person name="Sisk P."/>
            <person name="Stolte C."/>
            <person name="Sykes S."/>
            <person name="Walk T."/>
            <person name="White J."/>
            <person name="Yandava C."/>
            <person name="Klein B."/>
            <person name="McEwen J.G."/>
            <person name="Puccia R."/>
            <person name="Goldman G.H."/>
            <person name="Felipe M.S."/>
            <person name="Nino-Vega G."/>
            <person name="San-Blas G."/>
            <person name="Taylor J.W."/>
            <person name="Mendoza L."/>
            <person name="Galagan J.E."/>
            <person name="Nusbaum C."/>
            <person name="Birren B.W."/>
        </authorList>
    </citation>
    <scope>NUCLEOTIDE SEQUENCE [LARGE SCALE GENOMIC DNA]</scope>
    <source>
        <strain evidence="2">H143</strain>
    </source>
</reference>
<name>C6HCS4_AJECH</name>
<proteinExistence type="predicted"/>
<accession>C6HCS4</accession>
<gene>
    <name evidence="1" type="ORF">HCDG_03823</name>
</gene>
<protein>
    <submittedName>
        <fullName evidence="1">Uncharacterized protein</fullName>
    </submittedName>
</protein>
<dbReference type="AlphaFoldDB" id="C6HCS4"/>
<dbReference type="VEuPathDB" id="FungiDB:HCDG_03823"/>
<dbReference type="HOGENOM" id="CLU_1660222_0_0_1"/>
<organism evidence="1 2">
    <name type="scientific">Ajellomyces capsulatus (strain H143)</name>
    <name type="common">Darling's disease fungus</name>
    <name type="synonym">Histoplasma capsulatum</name>
    <dbReference type="NCBI Taxonomy" id="544712"/>
    <lineage>
        <taxon>Eukaryota</taxon>
        <taxon>Fungi</taxon>
        <taxon>Dikarya</taxon>
        <taxon>Ascomycota</taxon>
        <taxon>Pezizomycotina</taxon>
        <taxon>Eurotiomycetes</taxon>
        <taxon>Eurotiomycetidae</taxon>
        <taxon>Onygenales</taxon>
        <taxon>Ajellomycetaceae</taxon>
        <taxon>Histoplasma</taxon>
    </lineage>
</organism>
<sequence length="159" mass="17679">MPPPGPKRELGRVNENTFMRMMMENMKRQDESMKKQTQIDGKTSKSLGLCLHTYYLTVLKFTPTIRFAQKAYLVVVGLVRDKAATEEEAAAEQPGRNIRIIHAGLTDYGSPEGCSFCKRAADLLSQKGEAMKEVITLTSGAAGQILDFTACYEVATRLR</sequence>